<feature type="transmembrane region" description="Helical" evidence="1">
    <location>
        <begin position="157"/>
        <end position="177"/>
    </location>
</feature>
<evidence type="ECO:0000256" key="1">
    <source>
        <dbReference type="SAM" id="Phobius"/>
    </source>
</evidence>
<name>A0A5N5T391_9CRUS</name>
<dbReference type="Proteomes" id="UP000326759">
    <property type="component" value="Unassembled WGS sequence"/>
</dbReference>
<keyword evidence="3" id="KW-1185">Reference proteome</keyword>
<evidence type="ECO:0000313" key="3">
    <source>
        <dbReference type="Proteomes" id="UP000326759"/>
    </source>
</evidence>
<gene>
    <name evidence="2" type="ORF">Anas_14302</name>
</gene>
<reference evidence="2 3" key="1">
    <citation type="journal article" date="2019" name="PLoS Biol.">
        <title>Sex chromosomes control vertical transmission of feminizing Wolbachia symbionts in an isopod.</title>
        <authorList>
            <person name="Becking T."/>
            <person name="Chebbi M.A."/>
            <person name="Giraud I."/>
            <person name="Moumen B."/>
            <person name="Laverre T."/>
            <person name="Caubet Y."/>
            <person name="Peccoud J."/>
            <person name="Gilbert C."/>
            <person name="Cordaux R."/>
        </authorList>
    </citation>
    <scope>NUCLEOTIDE SEQUENCE [LARGE SCALE GENOMIC DNA]</scope>
    <source>
        <strain evidence="2">ANa2</strain>
        <tissue evidence="2">Whole body excluding digestive tract and cuticle</tissue>
    </source>
</reference>
<dbReference type="AlphaFoldDB" id="A0A5N5T391"/>
<keyword evidence="1" id="KW-0812">Transmembrane</keyword>
<comment type="caution">
    <text evidence="2">The sequence shown here is derived from an EMBL/GenBank/DDBJ whole genome shotgun (WGS) entry which is preliminary data.</text>
</comment>
<proteinExistence type="predicted"/>
<accession>A0A5N5T391</accession>
<sequence>MIIRRNGEKGSRYSDGNGRNFKMLVNSSKSITIQCTRNDFQSKNDEARRSLRDFRGGDRRCIGSLLKEPLGKKEPLVDNHQLTDSTHAEGDKNKGDVHEVASTYRKSFSQLFNLKTFLSKLRKCLTDNNLTNCIFAFSKIFCLPLSARRSREKMKRIILIIYLLTFYISFSVAQKFVHDEKCLYKEPGTSFTSDITPQIDFFIPHNWVNNEENLNSLQIKLSLNKFGSKASFKHKQRSL</sequence>
<dbReference type="EMBL" id="SEYY01013376">
    <property type="protein sequence ID" value="KAB7500617.1"/>
    <property type="molecule type" value="Genomic_DNA"/>
</dbReference>
<protein>
    <submittedName>
        <fullName evidence="2">Uncharacterized protein</fullName>
    </submittedName>
</protein>
<keyword evidence="1" id="KW-0472">Membrane</keyword>
<organism evidence="2 3">
    <name type="scientific">Armadillidium nasatum</name>
    <dbReference type="NCBI Taxonomy" id="96803"/>
    <lineage>
        <taxon>Eukaryota</taxon>
        <taxon>Metazoa</taxon>
        <taxon>Ecdysozoa</taxon>
        <taxon>Arthropoda</taxon>
        <taxon>Crustacea</taxon>
        <taxon>Multicrustacea</taxon>
        <taxon>Malacostraca</taxon>
        <taxon>Eumalacostraca</taxon>
        <taxon>Peracarida</taxon>
        <taxon>Isopoda</taxon>
        <taxon>Oniscidea</taxon>
        <taxon>Crinocheta</taxon>
        <taxon>Armadillidiidae</taxon>
        <taxon>Armadillidium</taxon>
    </lineage>
</organism>
<evidence type="ECO:0000313" key="2">
    <source>
        <dbReference type="EMBL" id="KAB7500617.1"/>
    </source>
</evidence>
<keyword evidence="1" id="KW-1133">Transmembrane helix</keyword>